<dbReference type="GO" id="GO:0016787">
    <property type="term" value="F:hydrolase activity"/>
    <property type="evidence" value="ECO:0007669"/>
    <property type="project" value="UniProtKB-KW"/>
</dbReference>
<keyword evidence="1 3" id="KW-0378">Hydrolase</keyword>
<dbReference type="PANTHER" id="PTHR43798">
    <property type="entry name" value="MONOACYLGLYCEROL LIPASE"/>
    <property type="match status" value="1"/>
</dbReference>
<organism evidence="3 4">
    <name type="scientific">Lactobacillus equicursoris</name>
    <dbReference type="NCBI Taxonomy" id="420645"/>
    <lineage>
        <taxon>Bacteria</taxon>
        <taxon>Bacillati</taxon>
        <taxon>Bacillota</taxon>
        <taxon>Bacilli</taxon>
        <taxon>Lactobacillales</taxon>
        <taxon>Lactobacillaceae</taxon>
        <taxon>Lactobacillus</taxon>
    </lineage>
</organism>
<evidence type="ECO:0000256" key="1">
    <source>
        <dbReference type="ARBA" id="ARBA00022801"/>
    </source>
</evidence>
<comment type="caution">
    <text evidence="3">The sequence shown here is derived from an EMBL/GenBank/DDBJ whole genome shotgun (WGS) entry which is preliminary data.</text>
</comment>
<name>A0A844FPA6_9LACO</name>
<dbReference type="InterPro" id="IPR029058">
    <property type="entry name" value="AB_hydrolase_fold"/>
</dbReference>
<evidence type="ECO:0000259" key="2">
    <source>
        <dbReference type="Pfam" id="PF00561"/>
    </source>
</evidence>
<dbReference type="InterPro" id="IPR050266">
    <property type="entry name" value="AB_hydrolase_sf"/>
</dbReference>
<proteinExistence type="predicted"/>
<sequence>MIIKVNGCDLYYQKLGQGHPLILLHGHHLDGGMYSKVIAPLSLYYTVYALDMRGHGLSGGEIAEHYQTEVEDLSAFIKALDLKQPYVFGYDSGGLVTLLLASQDSSLLGKSIVAGVFIDGKGIHKYHYLTEGVRRFLKFDRDSRVELTESYMDPDSLKKITIPVLCAVGENDWVKVEHVRWYSSLIPQGRLAIMPRQSHDSYVVDSLKILDLIKDFCKES</sequence>
<accession>A0A844FPA6</accession>
<dbReference type="PANTHER" id="PTHR43798:SF31">
    <property type="entry name" value="AB HYDROLASE SUPERFAMILY PROTEIN YCLE"/>
    <property type="match status" value="1"/>
</dbReference>
<dbReference type="RefSeq" id="WP_009558667.1">
    <property type="nucleotide sequence ID" value="NZ_VUMW01000029.1"/>
</dbReference>
<dbReference type="GO" id="GO:0016020">
    <property type="term" value="C:membrane"/>
    <property type="evidence" value="ECO:0007669"/>
    <property type="project" value="TreeGrafter"/>
</dbReference>
<dbReference type="SUPFAM" id="SSF53474">
    <property type="entry name" value="alpha/beta-Hydrolases"/>
    <property type="match status" value="1"/>
</dbReference>
<dbReference type="Gene3D" id="3.40.50.1820">
    <property type="entry name" value="alpha/beta hydrolase"/>
    <property type="match status" value="1"/>
</dbReference>
<reference evidence="3 4" key="1">
    <citation type="submission" date="2019-08" db="EMBL/GenBank/DDBJ databases">
        <title>In-depth cultivation of the pig gut microbiome towards novel bacterial diversity and tailored functional studies.</title>
        <authorList>
            <person name="Wylensek D."/>
            <person name="Hitch T.C.A."/>
            <person name="Clavel T."/>
        </authorList>
    </citation>
    <scope>NUCLEOTIDE SEQUENCE [LARGE SCALE GENOMIC DNA]</scope>
    <source>
        <strain evidence="3 4">WCA-470BD-2E</strain>
    </source>
</reference>
<dbReference type="AlphaFoldDB" id="A0A844FPA6"/>
<evidence type="ECO:0000313" key="4">
    <source>
        <dbReference type="Proteomes" id="UP000452141"/>
    </source>
</evidence>
<dbReference type="InterPro" id="IPR000073">
    <property type="entry name" value="AB_hydrolase_1"/>
</dbReference>
<protein>
    <submittedName>
        <fullName evidence="3">Alpha/beta hydrolase</fullName>
    </submittedName>
</protein>
<evidence type="ECO:0000313" key="3">
    <source>
        <dbReference type="EMBL" id="MST80430.1"/>
    </source>
</evidence>
<feature type="domain" description="AB hydrolase-1" evidence="2">
    <location>
        <begin position="20"/>
        <end position="120"/>
    </location>
</feature>
<dbReference type="Pfam" id="PF00561">
    <property type="entry name" value="Abhydrolase_1"/>
    <property type="match status" value="1"/>
</dbReference>
<dbReference type="Proteomes" id="UP000452141">
    <property type="component" value="Unassembled WGS sequence"/>
</dbReference>
<gene>
    <name evidence="3" type="ORF">FYJ61_08255</name>
</gene>
<dbReference type="EMBL" id="VUMW01000029">
    <property type="protein sequence ID" value="MST80430.1"/>
    <property type="molecule type" value="Genomic_DNA"/>
</dbReference>